<dbReference type="EMBL" id="JEMT01028408">
    <property type="protein sequence ID" value="EXX54862.1"/>
    <property type="molecule type" value="Genomic_DNA"/>
</dbReference>
<dbReference type="Gene3D" id="3.80.10.10">
    <property type="entry name" value="Ribonuclease Inhibitor"/>
    <property type="match status" value="1"/>
</dbReference>
<evidence type="ECO:0000313" key="2">
    <source>
        <dbReference type="EMBL" id="EXX54862.1"/>
    </source>
</evidence>
<keyword evidence="3" id="KW-1185">Reference proteome</keyword>
<dbReference type="Proteomes" id="UP000022910">
    <property type="component" value="Unassembled WGS sequence"/>
</dbReference>
<evidence type="ECO:0000256" key="1">
    <source>
        <dbReference type="SAM" id="Coils"/>
    </source>
</evidence>
<keyword evidence="1" id="KW-0175">Coiled coil</keyword>
<proteinExistence type="predicted"/>
<comment type="caution">
    <text evidence="2">The sequence shown here is derived from an EMBL/GenBank/DDBJ whole genome shotgun (WGS) entry which is preliminary data.</text>
</comment>
<dbReference type="HOGENOM" id="CLU_022272_0_0_1"/>
<dbReference type="InterPro" id="IPR032675">
    <property type="entry name" value="LRR_dom_sf"/>
</dbReference>
<protein>
    <submittedName>
        <fullName evidence="2">Uncharacterized protein</fullName>
    </submittedName>
</protein>
<feature type="coiled-coil region" evidence="1">
    <location>
        <begin position="421"/>
        <end position="536"/>
    </location>
</feature>
<organism evidence="2 3">
    <name type="scientific">Rhizophagus irregularis (strain DAOM 197198w)</name>
    <name type="common">Glomus intraradices</name>
    <dbReference type="NCBI Taxonomy" id="1432141"/>
    <lineage>
        <taxon>Eukaryota</taxon>
        <taxon>Fungi</taxon>
        <taxon>Fungi incertae sedis</taxon>
        <taxon>Mucoromycota</taxon>
        <taxon>Glomeromycotina</taxon>
        <taxon>Glomeromycetes</taxon>
        <taxon>Glomerales</taxon>
        <taxon>Glomeraceae</taxon>
        <taxon>Rhizophagus</taxon>
    </lineage>
</organism>
<dbReference type="OrthoDB" id="2404189at2759"/>
<accession>A0A015ICI0</accession>
<sequence length="623" mass="73467">MKAFELYEEMTRKTFIKSEISEKSNSKKTFKVCVKENNKINAQKYINQKYPTEEEKEKENRLIINNKNLEGHLDLSEFVNLEKLNCSNNQLISLDIRKNMRLTDLDCSQNKLTNLDLTNSSNITYIRANYNQLIDIRLPIVNKEKLEYINLLDNSLSQNLNCFGCFVNLKQLFIGNTDEYRIQQDIFNRFHGNLKPLKSLNKLESLNINNTDIDSGIEYLPDSVKNFRCSIDKRPEAKVKIIYKQLEIFAIDVIDALKGRYNLRAWKENWKLSKEYQKSALNGKGYEEKRVKSAFFTAEQLIEIGVSHEEANSLKGKEIYKKQLGKELGNPDELRTKEDEYANLEDQLIKSKSLISSIESRKTELKYLKKKLDEQKYETRSSTASLRRQMNDLKKDINSSWKKLIKTMKIDNKFEEVKVNEEDQQKERSHLQDCLEKLREDKENLCNKLEIYNNQLTDKEDFINKLQQQTRKNIEELKKQLDEETRKYENSQEKLAILDNQSKVKDDLIQQSEQHIDELKRQLKEINALYPQIETKEIELRNTINTISIKSELGKKGKRLLDNLLEEQIKIVLTNDNFSSEKLEKVKLKLSEEEELTNEEIQNILNKQTEVTWLKLKLKSLQD</sequence>
<gene>
    <name evidence="2" type="ORF">RirG_230650</name>
</gene>
<evidence type="ECO:0000313" key="3">
    <source>
        <dbReference type="Proteomes" id="UP000022910"/>
    </source>
</evidence>
<reference evidence="2 3" key="1">
    <citation type="submission" date="2014-02" db="EMBL/GenBank/DDBJ databases">
        <title>Single nucleus genome sequencing reveals high similarity among nuclei of an endomycorrhizal fungus.</title>
        <authorList>
            <person name="Lin K."/>
            <person name="Geurts R."/>
            <person name="Zhang Z."/>
            <person name="Limpens E."/>
            <person name="Saunders D.G."/>
            <person name="Mu D."/>
            <person name="Pang E."/>
            <person name="Cao H."/>
            <person name="Cha H."/>
            <person name="Lin T."/>
            <person name="Zhou Q."/>
            <person name="Shang Y."/>
            <person name="Li Y."/>
            <person name="Ivanov S."/>
            <person name="Sharma T."/>
            <person name="Velzen R.V."/>
            <person name="Ruijter N.D."/>
            <person name="Aanen D.K."/>
            <person name="Win J."/>
            <person name="Kamoun S."/>
            <person name="Bisseling T."/>
            <person name="Huang S."/>
        </authorList>
    </citation>
    <scope>NUCLEOTIDE SEQUENCE [LARGE SCALE GENOMIC DNA]</scope>
    <source>
        <strain evidence="3">DAOM197198w</strain>
    </source>
</reference>
<dbReference type="AlphaFoldDB" id="A0A015ICI0"/>
<dbReference type="SUPFAM" id="SSF52058">
    <property type="entry name" value="L domain-like"/>
    <property type="match status" value="1"/>
</dbReference>
<name>A0A015ICI0_RHIIW</name>